<protein>
    <submittedName>
        <fullName evidence="1">Uncharacterized protein</fullName>
    </submittedName>
</protein>
<proteinExistence type="predicted"/>
<evidence type="ECO:0000313" key="1">
    <source>
        <dbReference type="EMBL" id="BDZ51147.1"/>
    </source>
</evidence>
<dbReference type="Proteomes" id="UP001321486">
    <property type="component" value="Chromosome"/>
</dbReference>
<gene>
    <name evidence="1" type="ORF">GCM10025867_33880</name>
</gene>
<dbReference type="EMBL" id="AP027732">
    <property type="protein sequence ID" value="BDZ51147.1"/>
    <property type="molecule type" value="Genomic_DNA"/>
</dbReference>
<reference evidence="2" key="1">
    <citation type="journal article" date="2019" name="Int. J. Syst. Evol. Microbiol.">
        <title>The Global Catalogue of Microorganisms (GCM) 10K type strain sequencing project: providing services to taxonomists for standard genome sequencing and annotation.</title>
        <authorList>
            <consortium name="The Broad Institute Genomics Platform"/>
            <consortium name="The Broad Institute Genome Sequencing Center for Infectious Disease"/>
            <person name="Wu L."/>
            <person name="Ma J."/>
        </authorList>
    </citation>
    <scope>NUCLEOTIDE SEQUENCE [LARGE SCALE GENOMIC DNA]</scope>
    <source>
        <strain evidence="2">NBRC 108728</strain>
    </source>
</reference>
<evidence type="ECO:0000313" key="2">
    <source>
        <dbReference type="Proteomes" id="UP001321486"/>
    </source>
</evidence>
<name>A0ABM8GRV4_9MICO</name>
<accession>A0ABM8GRV4</accession>
<sequence length="152" mass="15955">MLLHPGVVGGALEGEVESELEADALGGTDEPLEIGDRAELGMDGVVAAVFRADRVGEPGSFGPASRLLLGPLRNVVPIGWTGGMYTTSNPIREIAGSRRAAVRKVPDCQEPSGSFLAPSLRGKNSYQLPTPARARSTRTLFFGLAVTRLARG</sequence>
<organism evidence="1 2">
    <name type="scientific">Frondihabitans sucicola</name>
    <dbReference type="NCBI Taxonomy" id="1268041"/>
    <lineage>
        <taxon>Bacteria</taxon>
        <taxon>Bacillati</taxon>
        <taxon>Actinomycetota</taxon>
        <taxon>Actinomycetes</taxon>
        <taxon>Micrococcales</taxon>
        <taxon>Microbacteriaceae</taxon>
        <taxon>Frondihabitans</taxon>
    </lineage>
</organism>
<keyword evidence="2" id="KW-1185">Reference proteome</keyword>